<feature type="compositionally biased region" description="Basic and acidic residues" evidence="1">
    <location>
        <begin position="274"/>
        <end position="286"/>
    </location>
</feature>
<feature type="region of interest" description="Disordered" evidence="1">
    <location>
        <begin position="274"/>
        <end position="295"/>
    </location>
</feature>
<accession>A0A8T2RYL8</accession>
<evidence type="ECO:0000313" key="2">
    <source>
        <dbReference type="EMBL" id="KAH7300558.1"/>
    </source>
</evidence>
<protein>
    <submittedName>
        <fullName evidence="2">Uncharacterized protein</fullName>
    </submittedName>
</protein>
<dbReference type="AlphaFoldDB" id="A0A8T2RYL8"/>
<keyword evidence="3" id="KW-1185">Reference proteome</keyword>
<feature type="region of interest" description="Disordered" evidence="1">
    <location>
        <begin position="1"/>
        <end position="25"/>
    </location>
</feature>
<reference evidence="2" key="1">
    <citation type="submission" date="2021-08" db="EMBL/GenBank/DDBJ databases">
        <title>WGS assembly of Ceratopteris richardii.</title>
        <authorList>
            <person name="Marchant D.B."/>
            <person name="Chen G."/>
            <person name="Jenkins J."/>
            <person name="Shu S."/>
            <person name="Leebens-Mack J."/>
            <person name="Grimwood J."/>
            <person name="Schmutz J."/>
            <person name="Soltis P."/>
            <person name="Soltis D."/>
            <person name="Chen Z.-H."/>
        </authorList>
    </citation>
    <scope>NUCLEOTIDE SEQUENCE</scope>
    <source>
        <strain evidence="2">Whitten #5841</strain>
        <tissue evidence="2">Leaf</tissue>
    </source>
</reference>
<dbReference type="EMBL" id="CM035429">
    <property type="protein sequence ID" value="KAH7300558.1"/>
    <property type="molecule type" value="Genomic_DNA"/>
</dbReference>
<organism evidence="2 3">
    <name type="scientific">Ceratopteris richardii</name>
    <name type="common">Triangle waterfern</name>
    <dbReference type="NCBI Taxonomy" id="49495"/>
    <lineage>
        <taxon>Eukaryota</taxon>
        <taxon>Viridiplantae</taxon>
        <taxon>Streptophyta</taxon>
        <taxon>Embryophyta</taxon>
        <taxon>Tracheophyta</taxon>
        <taxon>Polypodiopsida</taxon>
        <taxon>Polypodiidae</taxon>
        <taxon>Polypodiales</taxon>
        <taxon>Pteridineae</taxon>
        <taxon>Pteridaceae</taxon>
        <taxon>Parkerioideae</taxon>
        <taxon>Ceratopteris</taxon>
    </lineage>
</organism>
<feature type="region of interest" description="Disordered" evidence="1">
    <location>
        <begin position="321"/>
        <end position="345"/>
    </location>
</feature>
<dbReference type="Proteomes" id="UP000825935">
    <property type="component" value="Chromosome 24"/>
</dbReference>
<name>A0A8T2RYL8_CERRI</name>
<evidence type="ECO:0000256" key="1">
    <source>
        <dbReference type="SAM" id="MobiDB-lite"/>
    </source>
</evidence>
<proteinExistence type="predicted"/>
<sequence length="379" mass="42723">MQHRRSSRSISRLVPASPWSPSSALGPPHPLSAASFDFKRSATRKWFRPATNSLFKERHRNIWESSNGGRCSSVDLCVEGWKPRMTTHTSSCPVSADVFSLDCSQQPFPFSKVSGMQNREHIRHEEMLLTHMPLAIGEDRHKQIRWFTACAMAYGYVHGHQAFLQVLQRHDMYDYTEQCLAQQYIHESVKQHEPCIPKGGDLCDRSQITATINMYKVNPENDRGKRTVSMEHSNTTAMPAHYLHQFYPHDNGEDYSVRGTCHHANSCVTYGNDKHSTESNGRDGHCPMDATTDNPITPLVIGGTLEDSTRPAASHDEWQDVDMNSSSTIQSTLSDSEHETYSSSSYTENEVICIEEIVNPTQAAKWFGPSFLRTSALVS</sequence>
<gene>
    <name evidence="2" type="ORF">KP509_24G068100</name>
</gene>
<evidence type="ECO:0000313" key="3">
    <source>
        <dbReference type="Proteomes" id="UP000825935"/>
    </source>
</evidence>
<feature type="compositionally biased region" description="Low complexity" evidence="1">
    <location>
        <begin position="325"/>
        <end position="334"/>
    </location>
</feature>
<comment type="caution">
    <text evidence="2">The sequence shown here is derived from an EMBL/GenBank/DDBJ whole genome shotgun (WGS) entry which is preliminary data.</text>
</comment>